<evidence type="ECO:0000313" key="5">
    <source>
        <dbReference type="EMBL" id="CAH0371081.1"/>
    </source>
</evidence>
<gene>
    <name evidence="5" type="ORF">PECAL_3P10040</name>
</gene>
<evidence type="ECO:0000256" key="3">
    <source>
        <dbReference type="SAM" id="SignalP"/>
    </source>
</evidence>
<proteinExistence type="predicted"/>
<dbReference type="GO" id="GO:0009536">
    <property type="term" value="C:plastid"/>
    <property type="evidence" value="ECO:0007669"/>
    <property type="project" value="UniProtKB-SubCell"/>
</dbReference>
<dbReference type="EMBL" id="CAKKNE010000003">
    <property type="protein sequence ID" value="CAH0371081.1"/>
    <property type="molecule type" value="Genomic_DNA"/>
</dbReference>
<name>A0A8J2X213_9STRA</name>
<dbReference type="InterPro" id="IPR039633">
    <property type="entry name" value="PAP"/>
</dbReference>
<dbReference type="InterPro" id="IPR006843">
    <property type="entry name" value="PAP/fibrillin_dom"/>
</dbReference>
<dbReference type="OrthoDB" id="201321at2759"/>
<accession>A0A8J2X213</accession>
<dbReference type="PANTHER" id="PTHR31906">
    <property type="entry name" value="PLASTID-LIPID-ASSOCIATED PROTEIN 4, CHLOROPLASTIC-RELATED"/>
    <property type="match status" value="1"/>
</dbReference>
<protein>
    <recommendedName>
        <fullName evidence="4">Plastid lipid-associated protein/fibrillin conserved domain-containing protein</fullName>
    </recommendedName>
</protein>
<feature type="signal peptide" evidence="3">
    <location>
        <begin position="1"/>
        <end position="18"/>
    </location>
</feature>
<evidence type="ECO:0000256" key="1">
    <source>
        <dbReference type="ARBA" id="ARBA00004474"/>
    </source>
</evidence>
<dbReference type="Pfam" id="PF04755">
    <property type="entry name" value="PAP_fibrillin"/>
    <property type="match status" value="1"/>
</dbReference>
<dbReference type="AlphaFoldDB" id="A0A8J2X213"/>
<keyword evidence="2" id="KW-0934">Plastid</keyword>
<comment type="subcellular location">
    <subcellularLocation>
        <location evidence="1">Plastid</location>
    </subcellularLocation>
</comment>
<evidence type="ECO:0000256" key="2">
    <source>
        <dbReference type="ARBA" id="ARBA00022640"/>
    </source>
</evidence>
<dbReference type="Proteomes" id="UP000789595">
    <property type="component" value="Unassembled WGS sequence"/>
</dbReference>
<evidence type="ECO:0000313" key="6">
    <source>
        <dbReference type="Proteomes" id="UP000789595"/>
    </source>
</evidence>
<feature type="domain" description="Plastid lipid-associated protein/fibrillin conserved" evidence="4">
    <location>
        <begin position="198"/>
        <end position="226"/>
    </location>
</feature>
<comment type="caution">
    <text evidence="5">The sequence shown here is derived from an EMBL/GenBank/DDBJ whole genome shotgun (WGS) entry which is preliminary data.</text>
</comment>
<feature type="chain" id="PRO_5035259396" description="Plastid lipid-associated protein/fibrillin conserved domain-containing protein" evidence="3">
    <location>
        <begin position="19"/>
        <end position="229"/>
    </location>
</feature>
<keyword evidence="3" id="KW-0732">Signal</keyword>
<sequence>MRFLAAIAISGAHALVLSRHVVPTRLAAAVSTDAESTTTADLKKTLLRAVGNEDRSERDILDAAAALEDLNVRTGSVSGKWALVFSTQTARPKESAAKSIMDLPQEVSNAIYSVLFKVAPFLAGGQERRRQKAFSVANEQTVDVAAGTVDNRVTLTLNKQKIDIRVFGAARPTNDDDTLEICFEGFELGGLPTIPLPRPVGRIVTTFVDDDLRLSRGSRGGLFVLKRIR</sequence>
<keyword evidence="6" id="KW-1185">Reference proteome</keyword>
<evidence type="ECO:0000259" key="4">
    <source>
        <dbReference type="Pfam" id="PF04755"/>
    </source>
</evidence>
<reference evidence="5" key="1">
    <citation type="submission" date="2021-11" db="EMBL/GenBank/DDBJ databases">
        <authorList>
            <consortium name="Genoscope - CEA"/>
            <person name="William W."/>
        </authorList>
    </citation>
    <scope>NUCLEOTIDE SEQUENCE</scope>
</reference>
<organism evidence="5 6">
    <name type="scientific">Pelagomonas calceolata</name>
    <dbReference type="NCBI Taxonomy" id="35677"/>
    <lineage>
        <taxon>Eukaryota</taxon>
        <taxon>Sar</taxon>
        <taxon>Stramenopiles</taxon>
        <taxon>Ochrophyta</taxon>
        <taxon>Pelagophyceae</taxon>
        <taxon>Pelagomonadales</taxon>
        <taxon>Pelagomonadaceae</taxon>
        <taxon>Pelagomonas</taxon>
    </lineage>
</organism>